<keyword evidence="2" id="KW-0732">Signal</keyword>
<gene>
    <name evidence="3" type="ORF">QR680_000391</name>
</gene>
<dbReference type="Proteomes" id="UP001175271">
    <property type="component" value="Unassembled WGS sequence"/>
</dbReference>
<evidence type="ECO:0000256" key="2">
    <source>
        <dbReference type="SAM" id="SignalP"/>
    </source>
</evidence>
<sequence length="79" mass="8349">MRPLLVVLLVLLASFALSVAELPLARPYRLKRQCGQCGGGMGMGMGMMPMWGVQSSNSYSQSQSVSSSNSYSAFGVGGR</sequence>
<accession>A0AA39LE30</accession>
<keyword evidence="4" id="KW-1185">Reference proteome</keyword>
<feature type="region of interest" description="Disordered" evidence="1">
    <location>
        <begin position="55"/>
        <end position="79"/>
    </location>
</feature>
<evidence type="ECO:0000313" key="3">
    <source>
        <dbReference type="EMBL" id="KAK0393755.1"/>
    </source>
</evidence>
<organism evidence="3 4">
    <name type="scientific">Steinernema hermaphroditum</name>
    <dbReference type="NCBI Taxonomy" id="289476"/>
    <lineage>
        <taxon>Eukaryota</taxon>
        <taxon>Metazoa</taxon>
        <taxon>Ecdysozoa</taxon>
        <taxon>Nematoda</taxon>
        <taxon>Chromadorea</taxon>
        <taxon>Rhabditida</taxon>
        <taxon>Tylenchina</taxon>
        <taxon>Panagrolaimomorpha</taxon>
        <taxon>Strongyloidoidea</taxon>
        <taxon>Steinernematidae</taxon>
        <taxon>Steinernema</taxon>
    </lineage>
</organism>
<proteinExistence type="predicted"/>
<name>A0AA39LE30_9BILA</name>
<protein>
    <submittedName>
        <fullName evidence="3">Uncharacterized protein</fullName>
    </submittedName>
</protein>
<evidence type="ECO:0000256" key="1">
    <source>
        <dbReference type="SAM" id="MobiDB-lite"/>
    </source>
</evidence>
<feature type="chain" id="PRO_5041374910" evidence="2">
    <location>
        <begin position="21"/>
        <end position="79"/>
    </location>
</feature>
<dbReference type="AlphaFoldDB" id="A0AA39LE30"/>
<feature type="signal peptide" evidence="2">
    <location>
        <begin position="1"/>
        <end position="20"/>
    </location>
</feature>
<evidence type="ECO:0000313" key="4">
    <source>
        <dbReference type="Proteomes" id="UP001175271"/>
    </source>
</evidence>
<reference evidence="3" key="1">
    <citation type="submission" date="2023-06" db="EMBL/GenBank/DDBJ databases">
        <title>Genomic analysis of the entomopathogenic nematode Steinernema hermaphroditum.</title>
        <authorList>
            <person name="Schwarz E.M."/>
            <person name="Heppert J.K."/>
            <person name="Baniya A."/>
            <person name="Schwartz H.T."/>
            <person name="Tan C.-H."/>
            <person name="Antoshechkin I."/>
            <person name="Sternberg P.W."/>
            <person name="Goodrich-Blair H."/>
            <person name="Dillman A.R."/>
        </authorList>
    </citation>
    <scope>NUCLEOTIDE SEQUENCE</scope>
    <source>
        <strain evidence="3">PS9179</strain>
        <tissue evidence="3">Whole animal</tissue>
    </source>
</reference>
<comment type="caution">
    <text evidence="3">The sequence shown here is derived from an EMBL/GenBank/DDBJ whole genome shotgun (WGS) entry which is preliminary data.</text>
</comment>
<feature type="compositionally biased region" description="Low complexity" evidence="1">
    <location>
        <begin position="55"/>
        <end position="72"/>
    </location>
</feature>
<dbReference type="EMBL" id="JAUCMV010000005">
    <property type="protein sequence ID" value="KAK0393755.1"/>
    <property type="molecule type" value="Genomic_DNA"/>
</dbReference>